<name>A0A1H2D283_9ACTN</name>
<protein>
    <submittedName>
        <fullName evidence="3">Transcriptional regulator, AbiEi antitoxin, Type IV TA system</fullName>
    </submittedName>
</protein>
<evidence type="ECO:0000313" key="4">
    <source>
        <dbReference type="Proteomes" id="UP000198688"/>
    </source>
</evidence>
<sequence>MTATLGDGTYAGTASVAGTTVAKHTSSDAHQQAPAVASAWAAAWNGSDPHRPARLFTRNVTYTDNAIGVTATGRAETPEHASVRSGSQVPESDSRTSLMTRTIPPSLGGILEDLELEQPVLVTSGQLSELAERHGVRSPVRVVAARLRERGWLLATGQRGVWEFAPAAVAGPYSRNEPVMPLRAFLAQRPSARCALTLQTAAWAHGAADRVPNRIEIAAATADLAKQLPATTTASVFAPYLDPQELRGVPVLTRESVLTHMATSPRAVRSWASALEWLPNLAAETSWDRLSLELAGRPTATIARLGYLIQGLRPDLATAIHGLGPLRGKTWFGARGPLLHHDNAWQVADTILPFDPRALAAT</sequence>
<accession>A0A1H2D283</accession>
<dbReference type="Proteomes" id="UP000198688">
    <property type="component" value="Chromosome I"/>
</dbReference>
<dbReference type="Gene3D" id="3.90.56.20">
    <property type="entry name" value="replication protein C, winged helix domain"/>
    <property type="match status" value="1"/>
</dbReference>
<dbReference type="STRING" id="113562.SAMN04489716_7760"/>
<evidence type="ECO:0000256" key="1">
    <source>
        <dbReference type="SAM" id="MobiDB-lite"/>
    </source>
</evidence>
<dbReference type="OrthoDB" id="5147728at2"/>
<dbReference type="RefSeq" id="WP_157751974.1">
    <property type="nucleotide sequence ID" value="NZ_LT629758.1"/>
</dbReference>
<dbReference type="AlphaFoldDB" id="A0A1H2D283"/>
<dbReference type="Pfam" id="PF09407">
    <property type="entry name" value="AbiEi_1"/>
    <property type="match status" value="1"/>
</dbReference>
<feature type="domain" description="AbiEi antitoxin C-terminal" evidence="2">
    <location>
        <begin position="179"/>
        <end position="309"/>
    </location>
</feature>
<dbReference type="SUPFAM" id="SSF54427">
    <property type="entry name" value="NTF2-like"/>
    <property type="match status" value="1"/>
</dbReference>
<proteinExistence type="predicted"/>
<dbReference type="InterPro" id="IPR032710">
    <property type="entry name" value="NTF2-like_dom_sf"/>
</dbReference>
<evidence type="ECO:0000259" key="2">
    <source>
        <dbReference type="Pfam" id="PF09407"/>
    </source>
</evidence>
<dbReference type="InterPro" id="IPR018547">
    <property type="entry name" value="AbiEi_C"/>
</dbReference>
<reference evidence="3 4" key="1">
    <citation type="submission" date="2016-10" db="EMBL/GenBank/DDBJ databases">
        <authorList>
            <person name="de Groot N.N."/>
        </authorList>
    </citation>
    <scope>NUCLEOTIDE SEQUENCE [LARGE SCALE GENOMIC DNA]</scope>
    <source>
        <strain evidence="3 4">DSM 43941</strain>
    </source>
</reference>
<keyword evidence="4" id="KW-1185">Reference proteome</keyword>
<dbReference type="EMBL" id="LT629758">
    <property type="protein sequence ID" value="SDT76878.1"/>
    <property type="molecule type" value="Genomic_DNA"/>
</dbReference>
<dbReference type="Gene3D" id="3.10.450.50">
    <property type="match status" value="1"/>
</dbReference>
<dbReference type="SUPFAM" id="SSF160887">
    <property type="entry name" value="Rv2827c C-terminal domain-like"/>
    <property type="match status" value="1"/>
</dbReference>
<gene>
    <name evidence="3" type="ORF">SAMN04489716_7760</name>
</gene>
<organism evidence="3 4">
    <name type="scientific">Actinoplanes derwentensis</name>
    <dbReference type="NCBI Taxonomy" id="113562"/>
    <lineage>
        <taxon>Bacteria</taxon>
        <taxon>Bacillati</taxon>
        <taxon>Actinomycetota</taxon>
        <taxon>Actinomycetes</taxon>
        <taxon>Micromonosporales</taxon>
        <taxon>Micromonosporaceae</taxon>
        <taxon>Actinoplanes</taxon>
    </lineage>
</organism>
<feature type="compositionally biased region" description="Polar residues" evidence="1">
    <location>
        <begin position="84"/>
        <end position="99"/>
    </location>
</feature>
<feature type="region of interest" description="Disordered" evidence="1">
    <location>
        <begin position="71"/>
        <end position="99"/>
    </location>
</feature>
<evidence type="ECO:0000313" key="3">
    <source>
        <dbReference type="EMBL" id="SDT76878.1"/>
    </source>
</evidence>